<keyword evidence="6 10" id="KW-0256">Endoplasmic reticulum</keyword>
<feature type="domain" description="GPI inositol-deacylase transmembrane" evidence="13">
    <location>
        <begin position="831"/>
        <end position="1155"/>
    </location>
</feature>
<keyword evidence="4 10" id="KW-0812">Transmembrane</keyword>
<feature type="transmembrane region" description="Helical" evidence="10">
    <location>
        <begin position="870"/>
        <end position="890"/>
    </location>
</feature>
<keyword evidence="3 10" id="KW-0813">Transport</keyword>
<dbReference type="GO" id="GO:0006888">
    <property type="term" value="P:endoplasmic reticulum to Golgi vesicle-mediated transport"/>
    <property type="evidence" value="ECO:0007669"/>
    <property type="project" value="TreeGrafter"/>
</dbReference>
<evidence type="ECO:0000256" key="6">
    <source>
        <dbReference type="ARBA" id="ARBA00022824"/>
    </source>
</evidence>
<dbReference type="EMBL" id="FQNC01000048">
    <property type="protein sequence ID" value="SGY79010.1"/>
    <property type="molecule type" value="Genomic_DNA"/>
</dbReference>
<comment type="similarity">
    <text evidence="2 10">Belongs to the GPI inositol-deacylase family.</text>
</comment>
<dbReference type="InterPro" id="IPR056824">
    <property type="entry name" value="PGAP1_TMD"/>
</dbReference>
<dbReference type="SUPFAM" id="SSF53474">
    <property type="entry name" value="alpha/beta-Hydrolases"/>
    <property type="match status" value="1"/>
</dbReference>
<comment type="function">
    <text evidence="10">Involved in inositol deacylation of GPI-anchored proteins which plays important roles in the quality control and ER-associated degradation of GPI-anchored proteins.</text>
</comment>
<dbReference type="AlphaFoldDB" id="A0A2X0MF94"/>
<evidence type="ECO:0000313" key="14">
    <source>
        <dbReference type="EMBL" id="SGY79010.1"/>
    </source>
</evidence>
<reference evidence="14 15" key="1">
    <citation type="submission" date="2016-11" db="EMBL/GenBank/DDBJ databases">
        <authorList>
            <person name="Jaros S."/>
            <person name="Januszkiewicz K."/>
            <person name="Wedrychowicz H."/>
        </authorList>
    </citation>
    <scope>NUCLEOTIDE SEQUENCE [LARGE SCALE GENOMIC DNA]</scope>
</reference>
<keyword evidence="9 10" id="KW-0472">Membrane</keyword>
<evidence type="ECO:0000256" key="9">
    <source>
        <dbReference type="ARBA" id="ARBA00023136"/>
    </source>
</evidence>
<feature type="transmembrane region" description="Helical" evidence="10">
    <location>
        <begin position="829"/>
        <end position="850"/>
    </location>
</feature>
<dbReference type="STRING" id="796604.A0A2X0MF94"/>
<feature type="domain" description="GPI inositol-deacylase PGAP1-like alpha/beta" evidence="12">
    <location>
        <begin position="208"/>
        <end position="462"/>
    </location>
</feature>
<protein>
    <recommendedName>
        <fullName evidence="10">GPI inositol-deacylase</fullName>
        <ecNumber evidence="10">3.1.-.-</ecNumber>
    </recommendedName>
</protein>
<evidence type="ECO:0000256" key="3">
    <source>
        <dbReference type="ARBA" id="ARBA00022448"/>
    </source>
</evidence>
<feature type="region of interest" description="Disordered" evidence="11">
    <location>
        <begin position="1188"/>
        <end position="1212"/>
    </location>
</feature>
<dbReference type="Pfam" id="PF25140">
    <property type="entry name" value="PGAP1_TMD"/>
    <property type="match status" value="1"/>
</dbReference>
<feature type="transmembrane region" description="Helical" evidence="10">
    <location>
        <begin position="1116"/>
        <end position="1136"/>
    </location>
</feature>
<sequence length="1212" mass="131732">MPDPAGVASQEPGLLSSTRSTIAPDALDAATTATTARPKSAGYVVHAATNRSSFGRTPLAGFVAIVLVSLVALVTVLLAHVVSPPRYPPGSLPPDAKGGGAGACRQSWMSPSYLHISGTSLPLFRLWSSRVPEAHARFFVARSPSPSPLTSPAPNPDSTAFGREYSRLGAGPWGLYLYREEGWDDDPFEPHVGHGAASTDPTPRAFALTGIPVIFVPGNAGSFRQVRSLASAASRAYYELPGVRRKGMGSKEGGRPLDFFTLDFNDDFSAFHGQTLLDQAEYLADSIRYILSLYHQESNAKQGRPDPTSVIVIGHSMGGIVARAALLHPHYQSGSISTLVTIATPHAVPPVTVDRGVDRVYDNINSYWRHAHHLEAMSSPPSRRDLRGEAELSNLVLVSISGGISDTTIASESASLTSIMPLNDSHGFTVFTTAIPGVQTPIDHLAMLWCRQLMETVATALLVIVDVRSPLGVLPREARVGKLAERLLGAIESHPVKPEGRKSTLESLERGQHGRELAIGERLSLRGHGDKRSTFVLPIPPRRTYGSARVFSLLTSANIGRSLDSLVEVYACGKNESAPESTHSSSCTSLFPSFVTTIPISPHSAQSPILPAPAEDGTMAFLDVDVSQLESQDVIVVVVKPGNAWLLAEFGDKDRRVHTVDKSAFQLMLGGFKIENFPTTPSLISELWLPALDSSLLTFKMKVFRSDCQGERREYSMPAHFYHLSATNPIRILADSSTVLFAPLLRQYSSLLHESKYFPNVREASLYTHASGPYLPAPASPFVSSGARLQLIVDPTCARENSRASADVAIEIKLDLWASLGNLAMRYRMAVVAFPFALILLVFACQLRDYNSGHSFPPFATALGTFTRHHLMPLLGSLVALSFLQSVMLGTRLSFVEAKLASADAHVLPSLPPRWISEMLLGNQGPFFAFLGAFILFTMLSVVVLEYAALYLLVTVLARLVRLIRQRGPSQMRSFVTLVEPRETLPLQRFVTMGALVLFVLFFAPYQFAFLVLFLVHLLSTVRALLLAQDASAPSTPASTRRLWDRYHYSFVSLLVMIGLLPINAMILAVWVRNLAVGWLAPFSTDHNVLNILGFLLNVEALHSGKMLQRTPGPTASTVSIALPLIAAGFALLYGIRWTYNIYPLANAFFLWLASNHSHHLVGALNEAVKAKRRLSISTAGQHVQSNSVKQLSSSALSPSPAPRTPTKRQFL</sequence>
<dbReference type="EC" id="3.1.-.-" evidence="10"/>
<keyword evidence="8 10" id="KW-1133">Transmembrane helix</keyword>
<evidence type="ECO:0000313" key="15">
    <source>
        <dbReference type="Proteomes" id="UP000249464"/>
    </source>
</evidence>
<evidence type="ECO:0000259" key="13">
    <source>
        <dbReference type="Pfam" id="PF25140"/>
    </source>
</evidence>
<evidence type="ECO:0000259" key="12">
    <source>
        <dbReference type="Pfam" id="PF07819"/>
    </source>
</evidence>
<evidence type="ECO:0000256" key="7">
    <source>
        <dbReference type="ARBA" id="ARBA00022927"/>
    </source>
</evidence>
<evidence type="ECO:0000256" key="8">
    <source>
        <dbReference type="ARBA" id="ARBA00022989"/>
    </source>
</evidence>
<evidence type="ECO:0000256" key="2">
    <source>
        <dbReference type="ARBA" id="ARBA00006931"/>
    </source>
</evidence>
<gene>
    <name evidence="14" type="primary">BQ5605_C008g05012</name>
    <name evidence="14" type="ORF">BQ5605_C008G05012</name>
</gene>
<name>A0A2X0MF94_9BASI</name>
<keyword evidence="15" id="KW-1185">Reference proteome</keyword>
<evidence type="ECO:0000256" key="1">
    <source>
        <dbReference type="ARBA" id="ARBA00004477"/>
    </source>
</evidence>
<dbReference type="GO" id="GO:0005789">
    <property type="term" value="C:endoplasmic reticulum membrane"/>
    <property type="evidence" value="ECO:0007669"/>
    <property type="project" value="UniProtKB-SubCell"/>
</dbReference>
<dbReference type="PANTHER" id="PTHR15495">
    <property type="entry name" value="NEGATIVE REGULATOR OF VESICLE FORMATION-RELATED"/>
    <property type="match status" value="1"/>
</dbReference>
<dbReference type="GO" id="GO:0015031">
    <property type="term" value="P:protein transport"/>
    <property type="evidence" value="ECO:0007669"/>
    <property type="project" value="UniProtKB-KW"/>
</dbReference>
<comment type="subcellular location">
    <subcellularLocation>
        <location evidence="1">Endoplasmic reticulum membrane</location>
        <topology evidence="1">Multi-pass membrane protein</topology>
    </subcellularLocation>
</comment>
<evidence type="ECO:0000256" key="4">
    <source>
        <dbReference type="ARBA" id="ARBA00022692"/>
    </source>
</evidence>
<evidence type="ECO:0000256" key="10">
    <source>
        <dbReference type="RuleBase" id="RU365011"/>
    </source>
</evidence>
<dbReference type="Pfam" id="PF07819">
    <property type="entry name" value="PGAP1"/>
    <property type="match status" value="1"/>
</dbReference>
<proteinExistence type="inferred from homology"/>
<feature type="transmembrane region" description="Helical" evidence="10">
    <location>
        <begin position="1049"/>
        <end position="1072"/>
    </location>
</feature>
<keyword evidence="5 10" id="KW-0378">Hydrolase</keyword>
<dbReference type="Gene3D" id="3.40.50.1820">
    <property type="entry name" value="alpha/beta hydrolase"/>
    <property type="match status" value="1"/>
</dbReference>
<feature type="transmembrane region" description="Helical" evidence="10">
    <location>
        <begin position="59"/>
        <end position="82"/>
    </location>
</feature>
<keyword evidence="7 10" id="KW-0653">Protein transport</keyword>
<accession>A0A2X0MF94</accession>
<dbReference type="GO" id="GO:0050185">
    <property type="term" value="F:phosphatidylinositol deacylase activity"/>
    <property type="evidence" value="ECO:0007669"/>
    <property type="project" value="TreeGrafter"/>
</dbReference>
<dbReference type="GO" id="GO:0006505">
    <property type="term" value="P:GPI anchor metabolic process"/>
    <property type="evidence" value="ECO:0007669"/>
    <property type="project" value="TreeGrafter"/>
</dbReference>
<dbReference type="Pfam" id="PF25141">
    <property type="entry name" value="PGAP1_2nd"/>
    <property type="match status" value="1"/>
</dbReference>
<dbReference type="PANTHER" id="PTHR15495:SF7">
    <property type="entry name" value="GPI INOSITOL-DEACYLASE"/>
    <property type="match status" value="1"/>
</dbReference>
<dbReference type="Proteomes" id="UP000249464">
    <property type="component" value="Unassembled WGS sequence"/>
</dbReference>
<dbReference type="InterPro" id="IPR039529">
    <property type="entry name" value="PGAP1/BST1"/>
</dbReference>
<comment type="caution">
    <text evidence="10">Lacks conserved residue(s) required for the propagation of feature annotation.</text>
</comment>
<evidence type="ECO:0000256" key="5">
    <source>
        <dbReference type="ARBA" id="ARBA00022801"/>
    </source>
</evidence>
<dbReference type="InterPro" id="IPR029058">
    <property type="entry name" value="AB_hydrolase_fold"/>
</dbReference>
<evidence type="ECO:0000256" key="11">
    <source>
        <dbReference type="SAM" id="MobiDB-lite"/>
    </source>
</evidence>
<organism evidence="14 15">
    <name type="scientific">Microbotryum silenes-dioicae</name>
    <dbReference type="NCBI Taxonomy" id="796604"/>
    <lineage>
        <taxon>Eukaryota</taxon>
        <taxon>Fungi</taxon>
        <taxon>Dikarya</taxon>
        <taxon>Basidiomycota</taxon>
        <taxon>Pucciniomycotina</taxon>
        <taxon>Microbotryomycetes</taxon>
        <taxon>Microbotryales</taxon>
        <taxon>Microbotryaceae</taxon>
        <taxon>Microbotryum</taxon>
    </lineage>
</organism>
<dbReference type="InterPro" id="IPR012908">
    <property type="entry name" value="PGAP1-ab_dom-like"/>
</dbReference>